<accession>A0A1J5S7Y5</accession>
<evidence type="ECO:0008006" key="2">
    <source>
        <dbReference type="Google" id="ProtNLM"/>
    </source>
</evidence>
<protein>
    <recommendedName>
        <fullName evidence="2">DUF4397 domain-containing protein</fullName>
    </recommendedName>
</protein>
<dbReference type="AlphaFoldDB" id="A0A1J5S7Y5"/>
<organism evidence="1">
    <name type="scientific">mine drainage metagenome</name>
    <dbReference type="NCBI Taxonomy" id="410659"/>
    <lineage>
        <taxon>unclassified sequences</taxon>
        <taxon>metagenomes</taxon>
        <taxon>ecological metagenomes</taxon>
    </lineage>
</organism>
<evidence type="ECO:0000313" key="1">
    <source>
        <dbReference type="EMBL" id="OIR00184.1"/>
    </source>
</evidence>
<proteinExistence type="predicted"/>
<reference evidence="1" key="1">
    <citation type="submission" date="2016-10" db="EMBL/GenBank/DDBJ databases">
        <title>Sequence of Gallionella enrichment culture.</title>
        <authorList>
            <person name="Poehlein A."/>
            <person name="Muehling M."/>
            <person name="Daniel R."/>
        </authorList>
    </citation>
    <scope>NUCLEOTIDE SEQUENCE</scope>
</reference>
<dbReference type="PROSITE" id="PS51257">
    <property type="entry name" value="PROKAR_LIPOPROTEIN"/>
    <property type="match status" value="1"/>
</dbReference>
<comment type="caution">
    <text evidence="1">The sequence shown here is derived from an EMBL/GenBank/DDBJ whole genome shotgun (WGS) entry which is preliminary data.</text>
</comment>
<name>A0A1J5S7Y5_9ZZZZ</name>
<gene>
    <name evidence="1" type="ORF">GALL_178300</name>
</gene>
<dbReference type="EMBL" id="MLJW01000098">
    <property type="protein sequence ID" value="OIR00184.1"/>
    <property type="molecule type" value="Genomic_DNA"/>
</dbReference>
<sequence length="251" mass="28559">MQLNNSKYSLLFFFFFVFASCAKHADNNSAPVVPPTGDTISAVKFFNVVDQGKLKIKVNGKIILDSLAQYYPSDYLTVNKDSNSLQILKPGIVDTPVVNINFEVMKGRKYSCYIYKIGFDWKVNFVKDDLTPPDSGYAGIRILDFRTQAQTDFVDVNLFSLGFITYSGVYPFIYRHFLDHTSFDFLTAFTRVFARPDYNIVVFNSNANLVSRSKINLASKKLYSIILMTPQEITSDTAAIRHIFPDVQQHN</sequence>